<feature type="region of interest" description="Disordered" evidence="1">
    <location>
        <begin position="1"/>
        <end position="124"/>
    </location>
</feature>
<dbReference type="GO" id="GO:0005681">
    <property type="term" value="C:spliceosomal complex"/>
    <property type="evidence" value="ECO:0007669"/>
    <property type="project" value="TreeGrafter"/>
</dbReference>
<gene>
    <name evidence="2" type="ORF">Tci_889861</name>
</gene>
<dbReference type="GO" id="GO:0048024">
    <property type="term" value="P:regulation of mRNA splicing, via spliceosome"/>
    <property type="evidence" value="ECO:0007669"/>
    <property type="project" value="TreeGrafter"/>
</dbReference>
<reference evidence="2" key="1">
    <citation type="journal article" date="2019" name="Sci. Rep.">
        <title>Draft genome of Tanacetum cinerariifolium, the natural source of mosquito coil.</title>
        <authorList>
            <person name="Yamashiro T."/>
            <person name="Shiraishi A."/>
            <person name="Satake H."/>
            <person name="Nakayama K."/>
        </authorList>
    </citation>
    <scope>NUCLEOTIDE SEQUENCE</scope>
</reference>
<dbReference type="InterPro" id="IPR052225">
    <property type="entry name" value="Ser/Arg_repetitive_matrix"/>
</dbReference>
<feature type="compositionally biased region" description="Basic and acidic residues" evidence="1">
    <location>
        <begin position="50"/>
        <end position="59"/>
    </location>
</feature>
<evidence type="ECO:0000256" key="1">
    <source>
        <dbReference type="SAM" id="MobiDB-lite"/>
    </source>
</evidence>
<protein>
    <submittedName>
        <fullName evidence="2">Uncharacterized protein</fullName>
    </submittedName>
</protein>
<accession>A0A699U4V4</accession>
<comment type="caution">
    <text evidence="2">The sequence shown here is derived from an EMBL/GenBank/DDBJ whole genome shotgun (WGS) entry which is preliminary data.</text>
</comment>
<sequence length="145" mass="16900">EAVKLTKALPTVERQTRSGSFVFGSEETDHKKKRKRSKKKDVTSDDDDSHDSHIEDRKEAKRRRKEERKLKKDEKHRRREERRHKKASRRTAKLKLKAGGDVSPSSDLDKSYDSHEEALSDPKKLEIELQEKAFESLRAKKGVGH</sequence>
<organism evidence="2">
    <name type="scientific">Tanacetum cinerariifolium</name>
    <name type="common">Dalmatian daisy</name>
    <name type="synonym">Chrysanthemum cinerariifolium</name>
    <dbReference type="NCBI Taxonomy" id="118510"/>
    <lineage>
        <taxon>Eukaryota</taxon>
        <taxon>Viridiplantae</taxon>
        <taxon>Streptophyta</taxon>
        <taxon>Embryophyta</taxon>
        <taxon>Tracheophyta</taxon>
        <taxon>Spermatophyta</taxon>
        <taxon>Magnoliopsida</taxon>
        <taxon>eudicotyledons</taxon>
        <taxon>Gunneridae</taxon>
        <taxon>Pentapetalae</taxon>
        <taxon>asterids</taxon>
        <taxon>campanulids</taxon>
        <taxon>Asterales</taxon>
        <taxon>Asteraceae</taxon>
        <taxon>Asteroideae</taxon>
        <taxon>Anthemideae</taxon>
        <taxon>Anthemidinae</taxon>
        <taxon>Tanacetum</taxon>
    </lineage>
</organism>
<dbReference type="EMBL" id="BKCJ011303638">
    <property type="protein sequence ID" value="GFD17892.1"/>
    <property type="molecule type" value="Genomic_DNA"/>
</dbReference>
<evidence type="ECO:0000313" key="2">
    <source>
        <dbReference type="EMBL" id="GFD17892.1"/>
    </source>
</evidence>
<feature type="non-terminal residue" evidence="2">
    <location>
        <position position="1"/>
    </location>
</feature>
<proteinExistence type="predicted"/>
<dbReference type="AlphaFoldDB" id="A0A699U4V4"/>
<name>A0A699U4V4_TANCI</name>
<dbReference type="PANTHER" id="PTHR23148">
    <property type="entry name" value="SERINE/ARGININE REGULATED NUCLEAR MATRIX PROTEIN"/>
    <property type="match status" value="1"/>
</dbReference>
<dbReference type="PANTHER" id="PTHR23148:SF0">
    <property type="entry name" value="SERINE_ARGININE REPETITIVE MATRIX PROTEIN 1"/>
    <property type="match status" value="1"/>
</dbReference>
<dbReference type="GO" id="GO:0003723">
    <property type="term" value="F:RNA binding"/>
    <property type="evidence" value="ECO:0007669"/>
    <property type="project" value="TreeGrafter"/>
</dbReference>
<feature type="compositionally biased region" description="Basic residues" evidence="1">
    <location>
        <begin position="74"/>
        <end position="96"/>
    </location>
</feature>
<feature type="compositionally biased region" description="Basic and acidic residues" evidence="1">
    <location>
        <begin position="107"/>
        <end position="124"/>
    </location>
</feature>